<dbReference type="SMART" id="SM00479">
    <property type="entry name" value="EXOIII"/>
    <property type="match status" value="1"/>
</dbReference>
<dbReference type="NCBIfam" id="NF006615">
    <property type="entry name" value="PRK09182.1"/>
    <property type="match status" value="1"/>
</dbReference>
<gene>
    <name evidence="2" type="ORF">SAMN05216557_105165</name>
</gene>
<reference evidence="2 3" key="1">
    <citation type="submission" date="2016-10" db="EMBL/GenBank/DDBJ databases">
        <authorList>
            <person name="Varghese N."/>
            <person name="Submissions S."/>
        </authorList>
    </citation>
    <scope>NUCLEOTIDE SEQUENCE [LARGE SCALE GENOMIC DNA]</scope>
    <source>
        <strain evidence="2 3">S7-754</strain>
    </source>
</reference>
<dbReference type="PANTHER" id="PTHR30231:SF37">
    <property type="entry name" value="EXODEOXYRIBONUCLEASE 10"/>
    <property type="match status" value="1"/>
</dbReference>
<dbReference type="PANTHER" id="PTHR30231">
    <property type="entry name" value="DNA POLYMERASE III SUBUNIT EPSILON"/>
    <property type="match status" value="1"/>
</dbReference>
<dbReference type="InterPro" id="IPR012337">
    <property type="entry name" value="RNaseH-like_sf"/>
</dbReference>
<name>A0A1G7NGZ3_9SPHN</name>
<dbReference type="CDD" id="cd06127">
    <property type="entry name" value="DEDDh"/>
    <property type="match status" value="1"/>
</dbReference>
<dbReference type="GO" id="GO:0045004">
    <property type="term" value="P:DNA replication proofreading"/>
    <property type="evidence" value="ECO:0007669"/>
    <property type="project" value="TreeGrafter"/>
</dbReference>
<sequence length="302" mass="34209">MRALRSDLIGVPIEPEVIARALDRHDDYRVLRRIRRMDRRPTRIDRSNSLVGVAIDVETTGLDHSRHEVIELAIQRFRLDAQYRIVETGRPRTWLEQPSEPIPPGITRVTGLTDADVAGRAIADGEAGCMILTADFVVSHNAAFDRPFLEKRLPMAAGRPWACTLADVEWRELGYEGRTLSALLSRMGWFYDAHRAEVDVTALLHLLSHPLDEFGGTVAGRMIGNANKPTWIVDAQDAPFSAREVLKERGYRWDAARRVWSAQVADDLARDEADWASLMLYGGRRKPEMRRVTWIERYAAGS</sequence>
<evidence type="ECO:0000313" key="2">
    <source>
        <dbReference type="EMBL" id="SDF73365.1"/>
    </source>
</evidence>
<dbReference type="AlphaFoldDB" id="A0A1G7NGZ3"/>
<dbReference type="Proteomes" id="UP000323502">
    <property type="component" value="Unassembled WGS sequence"/>
</dbReference>
<dbReference type="SUPFAM" id="SSF53098">
    <property type="entry name" value="Ribonuclease H-like"/>
    <property type="match status" value="1"/>
</dbReference>
<dbReference type="GO" id="GO:0005829">
    <property type="term" value="C:cytosol"/>
    <property type="evidence" value="ECO:0007669"/>
    <property type="project" value="TreeGrafter"/>
</dbReference>
<proteinExistence type="predicted"/>
<protein>
    <submittedName>
        <fullName evidence="2">DNA polymerase-3 subunit epsilon</fullName>
    </submittedName>
</protein>
<dbReference type="Gene3D" id="3.30.420.10">
    <property type="entry name" value="Ribonuclease H-like superfamily/Ribonuclease H"/>
    <property type="match status" value="1"/>
</dbReference>
<keyword evidence="3" id="KW-1185">Reference proteome</keyword>
<feature type="domain" description="Exonuclease" evidence="1">
    <location>
        <begin position="51"/>
        <end position="216"/>
    </location>
</feature>
<dbReference type="Pfam" id="PF00929">
    <property type="entry name" value="RNase_T"/>
    <property type="match status" value="1"/>
</dbReference>
<organism evidence="2 3">
    <name type="scientific">Sphingomonas carotinifaciens</name>
    <dbReference type="NCBI Taxonomy" id="1166323"/>
    <lineage>
        <taxon>Bacteria</taxon>
        <taxon>Pseudomonadati</taxon>
        <taxon>Pseudomonadota</taxon>
        <taxon>Alphaproteobacteria</taxon>
        <taxon>Sphingomonadales</taxon>
        <taxon>Sphingomonadaceae</taxon>
        <taxon>Sphingomonas</taxon>
    </lineage>
</organism>
<dbReference type="GO" id="GO:0003676">
    <property type="term" value="F:nucleic acid binding"/>
    <property type="evidence" value="ECO:0007669"/>
    <property type="project" value="InterPro"/>
</dbReference>
<accession>A0A1G7NGZ3</accession>
<dbReference type="GO" id="GO:0008408">
    <property type="term" value="F:3'-5' exonuclease activity"/>
    <property type="evidence" value="ECO:0007669"/>
    <property type="project" value="TreeGrafter"/>
</dbReference>
<dbReference type="InterPro" id="IPR036397">
    <property type="entry name" value="RNaseH_sf"/>
</dbReference>
<dbReference type="EMBL" id="FNBI01000005">
    <property type="protein sequence ID" value="SDF73365.1"/>
    <property type="molecule type" value="Genomic_DNA"/>
</dbReference>
<evidence type="ECO:0000259" key="1">
    <source>
        <dbReference type="SMART" id="SM00479"/>
    </source>
</evidence>
<evidence type="ECO:0000313" key="3">
    <source>
        <dbReference type="Proteomes" id="UP000323502"/>
    </source>
</evidence>
<dbReference type="InterPro" id="IPR013520">
    <property type="entry name" value="Ribonucl_H"/>
</dbReference>